<feature type="non-terminal residue" evidence="2">
    <location>
        <position position="1"/>
    </location>
</feature>
<feature type="domain" description="ISXO2-like transposase" evidence="1">
    <location>
        <begin position="7"/>
        <end position="155"/>
    </location>
</feature>
<dbReference type="InterPro" id="IPR053164">
    <property type="entry name" value="IS1016-like_transposase"/>
</dbReference>
<evidence type="ECO:0000313" key="2">
    <source>
        <dbReference type="EMBL" id="CAL4231857.1"/>
    </source>
</evidence>
<dbReference type="Pfam" id="PF12762">
    <property type="entry name" value="DDE_Tnp_IS1595"/>
    <property type="match status" value="1"/>
</dbReference>
<dbReference type="SMART" id="SM01126">
    <property type="entry name" value="DDE_Tnp_IS1595"/>
    <property type="match status" value="1"/>
</dbReference>
<evidence type="ECO:0000259" key="1">
    <source>
        <dbReference type="SMART" id="SM01126"/>
    </source>
</evidence>
<protein>
    <recommendedName>
        <fullName evidence="1">ISXO2-like transposase domain-containing protein</fullName>
    </recommendedName>
</protein>
<organism evidence="2 3">
    <name type="scientific">Meganyctiphanes norvegica</name>
    <name type="common">Northern krill</name>
    <name type="synonym">Thysanopoda norvegica</name>
    <dbReference type="NCBI Taxonomy" id="48144"/>
    <lineage>
        <taxon>Eukaryota</taxon>
        <taxon>Metazoa</taxon>
        <taxon>Ecdysozoa</taxon>
        <taxon>Arthropoda</taxon>
        <taxon>Crustacea</taxon>
        <taxon>Multicrustacea</taxon>
        <taxon>Malacostraca</taxon>
        <taxon>Eumalacostraca</taxon>
        <taxon>Eucarida</taxon>
        <taxon>Euphausiacea</taxon>
        <taxon>Euphausiidae</taxon>
        <taxon>Meganyctiphanes</taxon>
    </lineage>
</organism>
<accession>A0AAV2SRG1</accession>
<proteinExistence type="predicted"/>
<dbReference type="EMBL" id="CAXKWB010109674">
    <property type="protein sequence ID" value="CAL4231857.1"/>
    <property type="molecule type" value="Genomic_DNA"/>
</dbReference>
<dbReference type="PANTHER" id="PTHR47163:SF2">
    <property type="entry name" value="SI:DKEY-17M8.2"/>
    <property type="match status" value="1"/>
</dbReference>
<gene>
    <name evidence="2" type="ORF">MNOR_LOCUS39822</name>
</gene>
<dbReference type="AlphaFoldDB" id="A0AAV2SRG1"/>
<sequence length="177" mass="20026">FKANPIKLGGPGITIEADVSITKWSKKSKGNRGPEPRKPILSLGIVDTTCTPEIGYIRIVETNDIATLLPMILKVVQPGSIIRCKEWRAYRNFQGLSNMDGIVNHSVNFVDVDASVHKQAIKSYWEKHKSYIAAMRGCKKNTVNSYLQEFMWRERFSDNALEILCEQIALQYSDASY</sequence>
<feature type="non-terminal residue" evidence="2">
    <location>
        <position position="177"/>
    </location>
</feature>
<keyword evidence="3" id="KW-1185">Reference proteome</keyword>
<comment type="caution">
    <text evidence="2">The sequence shown here is derived from an EMBL/GenBank/DDBJ whole genome shotgun (WGS) entry which is preliminary data.</text>
</comment>
<reference evidence="2 3" key="1">
    <citation type="submission" date="2024-05" db="EMBL/GenBank/DDBJ databases">
        <authorList>
            <person name="Wallberg A."/>
        </authorList>
    </citation>
    <scope>NUCLEOTIDE SEQUENCE [LARGE SCALE GENOMIC DNA]</scope>
</reference>
<dbReference type="Proteomes" id="UP001497623">
    <property type="component" value="Unassembled WGS sequence"/>
</dbReference>
<dbReference type="InterPro" id="IPR024445">
    <property type="entry name" value="Tnp_ISXO2-like"/>
</dbReference>
<dbReference type="PANTHER" id="PTHR47163">
    <property type="entry name" value="DDE_TNP_IS1595 DOMAIN-CONTAINING PROTEIN"/>
    <property type="match status" value="1"/>
</dbReference>
<name>A0AAV2SRG1_MEGNR</name>
<evidence type="ECO:0000313" key="3">
    <source>
        <dbReference type="Proteomes" id="UP001497623"/>
    </source>
</evidence>